<dbReference type="Pfam" id="PF07690">
    <property type="entry name" value="MFS_1"/>
    <property type="match status" value="1"/>
</dbReference>
<dbReference type="SUPFAM" id="SSF103473">
    <property type="entry name" value="MFS general substrate transporter"/>
    <property type="match status" value="1"/>
</dbReference>
<comment type="subcellular location">
    <subcellularLocation>
        <location evidence="1">Cell membrane</location>
        <topology evidence="1">Multi-pass membrane protein</topology>
    </subcellularLocation>
</comment>
<keyword evidence="3" id="KW-1133">Transmembrane helix</keyword>
<evidence type="ECO:0000313" key="5">
    <source>
        <dbReference type="Proteomes" id="UP000217696"/>
    </source>
</evidence>
<keyword evidence="3" id="KW-0812">Transmembrane</keyword>
<feature type="transmembrane region" description="Helical" evidence="3">
    <location>
        <begin position="276"/>
        <end position="295"/>
    </location>
</feature>
<dbReference type="EMBL" id="AP017312">
    <property type="protein sequence ID" value="BAU25989.1"/>
    <property type="molecule type" value="Genomic_DNA"/>
</dbReference>
<dbReference type="InterPro" id="IPR036259">
    <property type="entry name" value="MFS_trans_sf"/>
</dbReference>
<dbReference type="PANTHER" id="PTHR23526:SF2">
    <property type="entry name" value="MAJOR FACILITATOR SUPERFAMILY (MFS) PROFILE DOMAIN-CONTAINING PROTEIN"/>
    <property type="match status" value="1"/>
</dbReference>
<evidence type="ECO:0000313" key="4">
    <source>
        <dbReference type="EMBL" id="BAU25989.1"/>
    </source>
</evidence>
<feature type="transmembrane region" description="Helical" evidence="3">
    <location>
        <begin position="244"/>
        <end position="264"/>
    </location>
</feature>
<dbReference type="Proteomes" id="UP000217696">
    <property type="component" value="Chromosome"/>
</dbReference>
<organism evidence="4 5">
    <name type="scientific">Aneurinibacillus soli</name>
    <dbReference type="NCBI Taxonomy" id="1500254"/>
    <lineage>
        <taxon>Bacteria</taxon>
        <taxon>Bacillati</taxon>
        <taxon>Bacillota</taxon>
        <taxon>Bacilli</taxon>
        <taxon>Bacillales</taxon>
        <taxon>Paenibacillaceae</taxon>
        <taxon>Aneurinibacillus group</taxon>
        <taxon>Aneurinibacillus</taxon>
    </lineage>
</organism>
<dbReference type="Gene3D" id="1.20.1250.20">
    <property type="entry name" value="MFS general substrate transporter like domains"/>
    <property type="match status" value="1"/>
</dbReference>
<name>A0A0U5AQ93_9BACL</name>
<protein>
    <submittedName>
        <fullName evidence="4">Major Facilitator Superfamily protein</fullName>
    </submittedName>
</protein>
<feature type="transmembrane region" description="Helical" evidence="3">
    <location>
        <begin position="43"/>
        <end position="63"/>
    </location>
</feature>
<feature type="transmembrane region" description="Helical" evidence="3">
    <location>
        <begin position="371"/>
        <end position="389"/>
    </location>
</feature>
<dbReference type="GO" id="GO:0022857">
    <property type="term" value="F:transmembrane transporter activity"/>
    <property type="evidence" value="ECO:0007669"/>
    <property type="project" value="InterPro"/>
</dbReference>
<dbReference type="PANTHER" id="PTHR23526">
    <property type="entry name" value="INTEGRAL MEMBRANE TRANSPORT PROTEIN-RELATED"/>
    <property type="match status" value="1"/>
</dbReference>
<dbReference type="OrthoDB" id="2086294at2"/>
<dbReference type="RefSeq" id="WP_096463077.1">
    <property type="nucleotide sequence ID" value="NZ_AP017312.1"/>
</dbReference>
<dbReference type="InterPro" id="IPR011701">
    <property type="entry name" value="MFS"/>
</dbReference>
<accession>A0A0U5AQ93</accession>
<feature type="transmembrane region" description="Helical" evidence="3">
    <location>
        <begin position="135"/>
        <end position="159"/>
    </location>
</feature>
<evidence type="ECO:0000256" key="2">
    <source>
        <dbReference type="SAM" id="MobiDB-lite"/>
    </source>
</evidence>
<dbReference type="KEGG" id="asoc:CB4_00049"/>
<keyword evidence="5" id="KW-1185">Reference proteome</keyword>
<sequence>MKQTGRLNGQAKLLLLLNTLYLSAVGLSNTFVNVYLWKVKNDFTMIGLFNLCTFLAIPTAFWVGGHLAKRWDRVLSIRLGMAVMACFYVTVLFMKAAAPAYIIPLGLLLGTGAGLYWFGYFLMYFEITDPNNRDVFNGVNGLLMSATAGGAPFLAGWLITRHTSGYMIIFSLSLTIFLIAVAASFFVAARPCEGTFRMRSVWQETRSPSHWQRVVWAYAYWGMREGVTIFAAALLVFITASNEMAVGTYALLTSVLSFLAYYAVGKWIRPGRRASFMLIGALMLAAAFIPPLIHLQYSSMLWLGVITSLFYPFFAIPLISTAFDVIGENMEKVTQRAEYIVMREFAFSTGRLTGTVLFLLVVTIFPRSQAIVILLFILNSMLLGSWVSMRAVYKRGWSELEGTVHSGIFRYDGTGTPRSRRTRGNAGSDRNPG</sequence>
<feature type="transmembrane region" description="Helical" evidence="3">
    <location>
        <begin position="345"/>
        <end position="365"/>
    </location>
</feature>
<dbReference type="InterPro" id="IPR052528">
    <property type="entry name" value="Sugar_transport-like"/>
</dbReference>
<dbReference type="AlphaFoldDB" id="A0A0U5AQ93"/>
<feature type="transmembrane region" description="Helical" evidence="3">
    <location>
        <begin position="12"/>
        <end position="37"/>
    </location>
</feature>
<evidence type="ECO:0000256" key="1">
    <source>
        <dbReference type="ARBA" id="ARBA00004651"/>
    </source>
</evidence>
<proteinExistence type="predicted"/>
<feature type="transmembrane region" description="Helical" evidence="3">
    <location>
        <begin position="215"/>
        <end position="238"/>
    </location>
</feature>
<feature type="transmembrane region" description="Helical" evidence="3">
    <location>
        <begin position="301"/>
        <end position="325"/>
    </location>
</feature>
<gene>
    <name evidence="4" type="ORF">CB4_00049</name>
</gene>
<feature type="transmembrane region" description="Helical" evidence="3">
    <location>
        <begin position="165"/>
        <end position="189"/>
    </location>
</feature>
<feature type="region of interest" description="Disordered" evidence="2">
    <location>
        <begin position="411"/>
        <end position="433"/>
    </location>
</feature>
<reference evidence="4 5" key="1">
    <citation type="submission" date="2015-12" db="EMBL/GenBank/DDBJ databases">
        <title>Genome sequence of Aneurinibacillus soli.</title>
        <authorList>
            <person name="Lee J.S."/>
            <person name="Lee K.C."/>
            <person name="Kim K.K."/>
            <person name="Lee B.W."/>
        </authorList>
    </citation>
    <scope>NUCLEOTIDE SEQUENCE [LARGE SCALE GENOMIC DNA]</scope>
    <source>
        <strain evidence="4 5">CB4</strain>
    </source>
</reference>
<feature type="transmembrane region" description="Helical" evidence="3">
    <location>
        <begin position="100"/>
        <end position="123"/>
    </location>
</feature>
<evidence type="ECO:0000256" key="3">
    <source>
        <dbReference type="SAM" id="Phobius"/>
    </source>
</evidence>
<dbReference type="GO" id="GO:0005886">
    <property type="term" value="C:plasma membrane"/>
    <property type="evidence" value="ECO:0007669"/>
    <property type="project" value="UniProtKB-SubCell"/>
</dbReference>
<keyword evidence="3" id="KW-0472">Membrane</keyword>
<feature type="transmembrane region" description="Helical" evidence="3">
    <location>
        <begin position="75"/>
        <end position="94"/>
    </location>
</feature>